<evidence type="ECO:0000256" key="2">
    <source>
        <dbReference type="SAM" id="MobiDB-lite"/>
    </source>
</evidence>
<dbReference type="AlphaFoldDB" id="A0A0R3PB40"/>
<proteinExistence type="predicted"/>
<evidence type="ECO:0000256" key="1">
    <source>
        <dbReference type="SAM" id="Coils"/>
    </source>
</evidence>
<accession>A0A0R3PB40</accession>
<reference evidence="3" key="1">
    <citation type="submission" date="2017-02" db="UniProtKB">
        <authorList>
            <consortium name="WormBaseParasite"/>
        </authorList>
    </citation>
    <scope>IDENTIFICATION</scope>
</reference>
<dbReference type="InterPro" id="IPR042201">
    <property type="entry name" value="FH2_Formin_sf"/>
</dbReference>
<evidence type="ECO:0000313" key="3">
    <source>
        <dbReference type="WBParaSite" id="ACOC_0000086101-mRNA-1"/>
    </source>
</evidence>
<dbReference type="Gene3D" id="1.20.58.2220">
    <property type="entry name" value="Formin, FH2 domain"/>
    <property type="match status" value="1"/>
</dbReference>
<feature type="region of interest" description="Disordered" evidence="2">
    <location>
        <begin position="134"/>
        <end position="169"/>
    </location>
</feature>
<dbReference type="WBParaSite" id="ACOC_0000086101-mRNA-1">
    <property type="protein sequence ID" value="ACOC_0000086101-mRNA-1"/>
    <property type="gene ID" value="ACOC_0000086101"/>
</dbReference>
<protein>
    <submittedName>
        <fullName evidence="3">FH2 domain-containing protein</fullName>
    </submittedName>
</protein>
<name>A0A0R3PB40_ANGCS</name>
<organism evidence="3">
    <name type="scientific">Angiostrongylus costaricensis</name>
    <name type="common">Nematode worm</name>
    <dbReference type="NCBI Taxonomy" id="334426"/>
    <lineage>
        <taxon>Eukaryota</taxon>
        <taxon>Metazoa</taxon>
        <taxon>Ecdysozoa</taxon>
        <taxon>Nematoda</taxon>
        <taxon>Chromadorea</taxon>
        <taxon>Rhabditida</taxon>
        <taxon>Rhabditina</taxon>
        <taxon>Rhabditomorpha</taxon>
        <taxon>Strongyloidea</taxon>
        <taxon>Metastrongylidae</taxon>
        <taxon>Angiostrongylus</taxon>
    </lineage>
</organism>
<feature type="coiled-coil region" evidence="1">
    <location>
        <begin position="92"/>
        <end position="126"/>
    </location>
</feature>
<feature type="compositionally biased region" description="Low complexity" evidence="2">
    <location>
        <begin position="136"/>
        <end position="148"/>
    </location>
</feature>
<sequence>LLSLFIVFLDLKSNFGDYIATFQRQLRRFRSIVASEFRERGRHGGGAAVEIEEFTGAAALHVPSDEKHFRMWRLFDMILQHLTLQTTVQGMTDVENCDYERLESEVERLKEDLDQERMRVVELDNRIADLHDGRASISSSRSTTPSSTAWIGSDHAQRGAQKRVPKPSGPLKSLNWVKFTESKVKGTAWEFIEDEKMYKQVQLSVTFSNLWLIYSCFCSLPQSCINKVNLYD</sequence>
<keyword evidence="1" id="KW-0175">Coiled coil</keyword>